<dbReference type="SUPFAM" id="SSF56436">
    <property type="entry name" value="C-type lectin-like"/>
    <property type="match status" value="1"/>
</dbReference>
<dbReference type="EMBL" id="JAHGAV010000004">
    <property type="protein sequence ID" value="KAG6940428.1"/>
    <property type="molecule type" value="Genomic_DNA"/>
</dbReference>
<evidence type="ECO:0000313" key="2">
    <source>
        <dbReference type="Proteomes" id="UP000765507"/>
    </source>
</evidence>
<keyword evidence="2" id="KW-1185">Reference proteome</keyword>
<sequence length="72" mass="7755">MAMAPGSQIFTLTFVQYMGAVCFLLQIVSVEADGKLFTVESRNSSQGLDLTAAQKLCADLGARLATAEELRR</sequence>
<name>A0A8T1TH31_CHESE</name>
<dbReference type="PANTHER" id="PTHR32493:SF0">
    <property type="entry name" value="SUSHI DOMAIN-CONTAINING PROTEIN 5"/>
    <property type="match status" value="1"/>
</dbReference>
<dbReference type="InterPro" id="IPR053298">
    <property type="entry name" value="Sushi_domain_protein"/>
</dbReference>
<organism evidence="1 2">
    <name type="scientific">Chelydra serpentina</name>
    <name type="common">Snapping turtle</name>
    <name type="synonym">Testudo serpentina</name>
    <dbReference type="NCBI Taxonomy" id="8475"/>
    <lineage>
        <taxon>Eukaryota</taxon>
        <taxon>Metazoa</taxon>
        <taxon>Chordata</taxon>
        <taxon>Craniata</taxon>
        <taxon>Vertebrata</taxon>
        <taxon>Euteleostomi</taxon>
        <taxon>Archelosauria</taxon>
        <taxon>Testudinata</taxon>
        <taxon>Testudines</taxon>
        <taxon>Cryptodira</taxon>
        <taxon>Durocryptodira</taxon>
        <taxon>Americhelydia</taxon>
        <taxon>Chelydroidea</taxon>
        <taxon>Chelydridae</taxon>
        <taxon>Chelydra</taxon>
    </lineage>
</organism>
<dbReference type="InterPro" id="IPR016186">
    <property type="entry name" value="C-type_lectin-like/link_sf"/>
</dbReference>
<reference evidence="1 2" key="1">
    <citation type="journal article" date="2020" name="G3 (Bethesda)">
        <title>Draft Genome of the Common Snapping Turtle, Chelydra serpentina, a Model for Phenotypic Plasticity in Reptiles.</title>
        <authorList>
            <person name="Das D."/>
            <person name="Singh S.K."/>
            <person name="Bierstedt J."/>
            <person name="Erickson A."/>
            <person name="Galli G.L.J."/>
            <person name="Crossley D.A. 2nd"/>
            <person name="Rhen T."/>
        </authorList>
    </citation>
    <scope>NUCLEOTIDE SEQUENCE [LARGE SCALE GENOMIC DNA]</scope>
    <source>
        <strain evidence="1">KW</strain>
    </source>
</reference>
<dbReference type="PANTHER" id="PTHR32493">
    <property type="entry name" value="SUSHI DOMAIN-CONTAINING PROTEIN 5"/>
    <property type="match status" value="1"/>
</dbReference>
<proteinExistence type="predicted"/>
<dbReference type="GO" id="GO:0007219">
    <property type="term" value="P:Notch signaling pathway"/>
    <property type="evidence" value="ECO:0007669"/>
    <property type="project" value="TreeGrafter"/>
</dbReference>
<dbReference type="InterPro" id="IPR016187">
    <property type="entry name" value="CTDL_fold"/>
</dbReference>
<dbReference type="Gene3D" id="3.10.100.10">
    <property type="entry name" value="Mannose-Binding Protein A, subunit A"/>
    <property type="match status" value="1"/>
</dbReference>
<accession>A0A8T1TH31</accession>
<feature type="non-terminal residue" evidence="1">
    <location>
        <position position="1"/>
    </location>
</feature>
<evidence type="ECO:0000313" key="1">
    <source>
        <dbReference type="EMBL" id="KAG6940428.1"/>
    </source>
</evidence>
<protein>
    <submittedName>
        <fullName evidence="1">Sushi domain containing 5</fullName>
    </submittedName>
</protein>
<gene>
    <name evidence="1" type="ORF">G0U57_015830</name>
</gene>
<dbReference type="OrthoDB" id="9936131at2759"/>
<dbReference type="Proteomes" id="UP000765507">
    <property type="component" value="Unassembled WGS sequence"/>
</dbReference>
<dbReference type="AlphaFoldDB" id="A0A8T1TH31"/>
<comment type="caution">
    <text evidence="1">The sequence shown here is derived from an EMBL/GenBank/DDBJ whole genome shotgun (WGS) entry which is preliminary data.</text>
</comment>